<reference evidence="1" key="1">
    <citation type="submission" date="2021-01" db="EMBL/GenBank/DDBJ databases">
        <title>Fulvivirga kasyanovii gen. nov., sp nov., a novel member of the phylum Bacteroidetes isolated from seawater in a mussel farm.</title>
        <authorList>
            <person name="Zhao L.-H."/>
            <person name="Wang Z.-J."/>
        </authorList>
    </citation>
    <scope>NUCLEOTIDE SEQUENCE</scope>
    <source>
        <strain evidence="1">29W222</strain>
    </source>
</reference>
<dbReference type="AlphaFoldDB" id="A0A937FZ45"/>
<accession>A0A937FZ45</accession>
<protein>
    <submittedName>
        <fullName evidence="1">Uncharacterized protein</fullName>
    </submittedName>
</protein>
<organism evidence="1 2">
    <name type="scientific">Fulvivirga marina</name>
    <dbReference type="NCBI Taxonomy" id="2494733"/>
    <lineage>
        <taxon>Bacteria</taxon>
        <taxon>Pseudomonadati</taxon>
        <taxon>Bacteroidota</taxon>
        <taxon>Cytophagia</taxon>
        <taxon>Cytophagales</taxon>
        <taxon>Fulvivirgaceae</taxon>
        <taxon>Fulvivirga</taxon>
    </lineage>
</organism>
<proteinExistence type="predicted"/>
<dbReference type="Proteomes" id="UP000614216">
    <property type="component" value="Unassembled WGS sequence"/>
</dbReference>
<gene>
    <name evidence="1" type="ORF">JMN32_12540</name>
</gene>
<keyword evidence="2" id="KW-1185">Reference proteome</keyword>
<sequence length="82" mass="9632">MFYTLKINAVHGSSTPDRSEVTIKFNKDHQHGKIHFIALDHKMTSNIYRRKTGQQTADKYQVEITCYDNQQRVTYLNSREIA</sequence>
<evidence type="ECO:0000313" key="2">
    <source>
        <dbReference type="Proteomes" id="UP000614216"/>
    </source>
</evidence>
<dbReference type="RefSeq" id="WP_202856667.1">
    <property type="nucleotide sequence ID" value="NZ_JAEUGD010000042.1"/>
</dbReference>
<comment type="caution">
    <text evidence="1">The sequence shown here is derived from an EMBL/GenBank/DDBJ whole genome shotgun (WGS) entry which is preliminary data.</text>
</comment>
<name>A0A937FZ45_9BACT</name>
<dbReference type="EMBL" id="JAEUGD010000042">
    <property type="protein sequence ID" value="MBL6447141.1"/>
    <property type="molecule type" value="Genomic_DNA"/>
</dbReference>
<evidence type="ECO:0000313" key="1">
    <source>
        <dbReference type="EMBL" id="MBL6447141.1"/>
    </source>
</evidence>